<evidence type="ECO:0000313" key="2">
    <source>
        <dbReference type="Proteomes" id="UP000239561"/>
    </source>
</evidence>
<accession>A0A2S7DT37</accession>
<evidence type="ECO:0000313" key="1">
    <source>
        <dbReference type="EMBL" id="PPU76951.1"/>
    </source>
</evidence>
<dbReference type="EMBL" id="MDED01000011">
    <property type="protein sequence ID" value="PPU76951.1"/>
    <property type="molecule type" value="Genomic_DNA"/>
</dbReference>
<dbReference type="Proteomes" id="UP000239561">
    <property type="component" value="Unassembled WGS sequence"/>
</dbReference>
<name>A0A2S7DT37_9XANT</name>
<gene>
    <name evidence="1" type="ORF">XcuCFBP2542_07725</name>
</gene>
<protein>
    <submittedName>
        <fullName evidence="1">Uncharacterized protein</fullName>
    </submittedName>
</protein>
<sequence>MPNDGMRNKRVFDRDVFDKGVADGDVSSRSTLDNGVCGARLVLTIMQSHPDMAESGALRQASGAAG</sequence>
<dbReference type="AlphaFoldDB" id="A0A2S7DT37"/>
<reference evidence="1 2" key="1">
    <citation type="submission" date="2016-08" db="EMBL/GenBank/DDBJ databases">
        <authorList>
            <person name="Seilhamer J.J."/>
        </authorList>
    </citation>
    <scope>NUCLEOTIDE SEQUENCE [LARGE SCALE GENOMIC DNA]</scope>
    <source>
        <strain evidence="1 2">CFBP2542</strain>
    </source>
</reference>
<comment type="caution">
    <text evidence="1">The sequence shown here is derived from an EMBL/GenBank/DDBJ whole genome shotgun (WGS) entry which is preliminary data.</text>
</comment>
<proteinExistence type="predicted"/>
<organism evidence="1 2">
    <name type="scientific">Xanthomonas cucurbitae</name>
    <dbReference type="NCBI Taxonomy" id="56453"/>
    <lineage>
        <taxon>Bacteria</taxon>
        <taxon>Pseudomonadati</taxon>
        <taxon>Pseudomonadota</taxon>
        <taxon>Gammaproteobacteria</taxon>
        <taxon>Lysobacterales</taxon>
        <taxon>Lysobacteraceae</taxon>
        <taxon>Xanthomonas</taxon>
    </lineage>
</organism>